<dbReference type="OrthoDB" id="2420608at2759"/>
<keyword evidence="1" id="KW-0479">Metal-binding</keyword>
<evidence type="ECO:0000259" key="4">
    <source>
        <dbReference type="PROSITE" id="PS50114"/>
    </source>
</evidence>
<dbReference type="EMBL" id="MU006003">
    <property type="protein sequence ID" value="KAF2858757.1"/>
    <property type="molecule type" value="Genomic_DNA"/>
</dbReference>
<dbReference type="Pfam" id="PF00320">
    <property type="entry name" value="GATA"/>
    <property type="match status" value="1"/>
</dbReference>
<dbReference type="CDD" id="cd00202">
    <property type="entry name" value="ZnF_GATA"/>
    <property type="match status" value="1"/>
</dbReference>
<feature type="domain" description="Myb-like" evidence="3">
    <location>
        <begin position="247"/>
        <end position="291"/>
    </location>
</feature>
<dbReference type="PROSITE" id="PS50090">
    <property type="entry name" value="MYB_LIKE"/>
    <property type="match status" value="2"/>
</dbReference>
<dbReference type="SMART" id="SM00717">
    <property type="entry name" value="SANT"/>
    <property type="match status" value="2"/>
</dbReference>
<dbReference type="PANTHER" id="PTHR15992">
    <property type="entry name" value="HOLLIDAY JUNCTION RECOGNITION PROTEIN"/>
    <property type="match status" value="1"/>
</dbReference>
<dbReference type="PRINTS" id="PR00619">
    <property type="entry name" value="GATAZNFINGER"/>
</dbReference>
<feature type="domain" description="GATA-type" evidence="4">
    <location>
        <begin position="169"/>
        <end position="211"/>
    </location>
</feature>
<dbReference type="InterPro" id="IPR009057">
    <property type="entry name" value="Homeodomain-like_sf"/>
</dbReference>
<proteinExistence type="predicted"/>
<dbReference type="GO" id="GO:0046982">
    <property type="term" value="F:protein heterodimerization activity"/>
    <property type="evidence" value="ECO:0007669"/>
    <property type="project" value="InterPro"/>
</dbReference>
<dbReference type="Pfam" id="PF13921">
    <property type="entry name" value="Myb_DNA-bind_6"/>
    <property type="match status" value="2"/>
</dbReference>
<dbReference type="PANTHER" id="PTHR15992:SF5">
    <property type="entry name" value="HOLLIDAY JUNCTION RECOGNITION PROTEIN"/>
    <property type="match status" value="1"/>
</dbReference>
<evidence type="ECO:0000256" key="1">
    <source>
        <dbReference type="PROSITE-ProRule" id="PRU00094"/>
    </source>
</evidence>
<evidence type="ECO:0000313" key="6">
    <source>
        <dbReference type="Proteomes" id="UP000799421"/>
    </source>
</evidence>
<feature type="compositionally biased region" description="Polar residues" evidence="2">
    <location>
        <begin position="526"/>
        <end position="542"/>
    </location>
</feature>
<dbReference type="Gene3D" id="3.30.50.10">
    <property type="entry name" value="Erythroid Transcription Factor GATA-1, subunit A"/>
    <property type="match status" value="1"/>
</dbReference>
<dbReference type="Gene3D" id="1.10.10.60">
    <property type="entry name" value="Homeodomain-like"/>
    <property type="match status" value="2"/>
</dbReference>
<evidence type="ECO:0008006" key="7">
    <source>
        <dbReference type="Google" id="ProtNLM"/>
    </source>
</evidence>
<reference evidence="5" key="1">
    <citation type="journal article" date="2020" name="Stud. Mycol.">
        <title>101 Dothideomycetes genomes: a test case for predicting lifestyles and emergence of pathogens.</title>
        <authorList>
            <person name="Haridas S."/>
            <person name="Albert R."/>
            <person name="Binder M."/>
            <person name="Bloem J."/>
            <person name="Labutti K."/>
            <person name="Salamov A."/>
            <person name="Andreopoulos B."/>
            <person name="Baker S."/>
            <person name="Barry K."/>
            <person name="Bills G."/>
            <person name="Bluhm B."/>
            <person name="Cannon C."/>
            <person name="Castanera R."/>
            <person name="Culley D."/>
            <person name="Daum C."/>
            <person name="Ezra D."/>
            <person name="Gonzalez J."/>
            <person name="Henrissat B."/>
            <person name="Kuo A."/>
            <person name="Liang C."/>
            <person name="Lipzen A."/>
            <person name="Lutzoni F."/>
            <person name="Magnuson J."/>
            <person name="Mondo S."/>
            <person name="Nolan M."/>
            <person name="Ohm R."/>
            <person name="Pangilinan J."/>
            <person name="Park H.-J."/>
            <person name="Ramirez L."/>
            <person name="Alfaro M."/>
            <person name="Sun H."/>
            <person name="Tritt A."/>
            <person name="Yoshinaga Y."/>
            <person name="Zwiers L.-H."/>
            <person name="Turgeon B."/>
            <person name="Goodwin S."/>
            <person name="Spatafora J."/>
            <person name="Crous P."/>
            <person name="Grigoriev I."/>
        </authorList>
    </citation>
    <scope>NUCLEOTIDE SEQUENCE</scope>
    <source>
        <strain evidence="5">CBS 480.64</strain>
    </source>
</reference>
<dbReference type="Pfam" id="PF10384">
    <property type="entry name" value="Scm3"/>
    <property type="match status" value="1"/>
</dbReference>
<dbReference type="AlphaFoldDB" id="A0A6A7BUW0"/>
<dbReference type="GO" id="GO:0042393">
    <property type="term" value="F:histone binding"/>
    <property type="evidence" value="ECO:0007669"/>
    <property type="project" value="InterPro"/>
</dbReference>
<keyword evidence="6" id="KW-1185">Reference proteome</keyword>
<evidence type="ECO:0000313" key="5">
    <source>
        <dbReference type="EMBL" id="KAF2858757.1"/>
    </source>
</evidence>
<dbReference type="GO" id="GO:0008270">
    <property type="term" value="F:zinc ion binding"/>
    <property type="evidence" value="ECO:0007669"/>
    <property type="project" value="UniProtKB-KW"/>
</dbReference>
<dbReference type="InterPro" id="IPR000679">
    <property type="entry name" value="Znf_GATA"/>
</dbReference>
<keyword evidence="1" id="KW-0862">Zinc</keyword>
<dbReference type="InterPro" id="IPR001005">
    <property type="entry name" value="SANT/Myb"/>
</dbReference>
<dbReference type="Gene3D" id="1.10.20.10">
    <property type="entry name" value="Histone, subunit A"/>
    <property type="match status" value="1"/>
</dbReference>
<dbReference type="InterPro" id="IPR009072">
    <property type="entry name" value="Histone-fold"/>
</dbReference>
<sequence length="635" mass="72118">MTDDPDQDLLLARRANKERLRNSFETLFDKYSRDFTGIGDEIDLVTGEIVVDNGHVSNLQPEGGDGIVAAFSAGCEPGDDESEEEHAVQWDEVRNLRIGELLAGEGNGVSELGVKIARAILSGGAFAREKRPRSASPLDDSLWEPGRAPRVKRRRKTVSVPVVAEEEDADAARMCSNCKATSSSTWRRDPEGGMLCNPCGMYFYRYDQMRPEPEFVPDNEAPEGEMMLDPALFSSREGTPTRPTHHGKFTVEEDALIVYLKEAKRMSWESIASHFPQRSSYAIQGRYAKHLHKKPCEGREFFDREGPEYFSHLFRGEDTDDQEQSPHIQPKVQRLRQSWTPAEDKKLVRLREKDGLRWDQMTLQFPDRTMSALQKRFVRLKKSPLAKRTCPSNIKRKRRRLPDEEEEELVEGSEEEREREMELEMEREIEEEMQKEMEEMTDDDSDDYKEMLMEEDEQDEEEEADERKLEVQDSEAEDGSAVIDWPRAETAVMHKPPVQPTEPVQRTPAKPAEKSDTPSIFPPDNEYTSMEDVQQIPPQESRPSMAAIAETPLEEQQNKPSPPVEPQQAPPRESRPGVNVVAGKQQASPAVEPVVKTPLPKSRPSLPNSNMRSGSRRKTLTTLLPTDGSDDELGC</sequence>
<organism evidence="5 6">
    <name type="scientific">Piedraia hortae CBS 480.64</name>
    <dbReference type="NCBI Taxonomy" id="1314780"/>
    <lineage>
        <taxon>Eukaryota</taxon>
        <taxon>Fungi</taxon>
        <taxon>Dikarya</taxon>
        <taxon>Ascomycota</taxon>
        <taxon>Pezizomycotina</taxon>
        <taxon>Dothideomycetes</taxon>
        <taxon>Dothideomycetidae</taxon>
        <taxon>Capnodiales</taxon>
        <taxon>Piedraiaceae</taxon>
        <taxon>Piedraia</taxon>
    </lineage>
</organism>
<feature type="domain" description="Myb-like" evidence="3">
    <location>
        <begin position="331"/>
        <end position="381"/>
    </location>
</feature>
<dbReference type="GO" id="GO:0005634">
    <property type="term" value="C:nucleus"/>
    <property type="evidence" value="ECO:0007669"/>
    <property type="project" value="InterPro"/>
</dbReference>
<feature type="compositionally biased region" description="Acidic residues" evidence="2">
    <location>
        <begin position="403"/>
        <end position="415"/>
    </location>
</feature>
<dbReference type="GO" id="GO:0006355">
    <property type="term" value="P:regulation of DNA-templated transcription"/>
    <property type="evidence" value="ECO:0007669"/>
    <property type="project" value="InterPro"/>
</dbReference>
<evidence type="ECO:0000256" key="2">
    <source>
        <dbReference type="SAM" id="MobiDB-lite"/>
    </source>
</evidence>
<accession>A0A6A7BUW0</accession>
<dbReference type="GO" id="GO:0043565">
    <property type="term" value="F:sequence-specific DNA binding"/>
    <property type="evidence" value="ECO:0007669"/>
    <property type="project" value="InterPro"/>
</dbReference>
<protein>
    <recommendedName>
        <fullName evidence="7">GATA-type domain-containing protein</fullName>
    </recommendedName>
</protein>
<dbReference type="InterPro" id="IPR013088">
    <property type="entry name" value="Znf_NHR/GATA"/>
</dbReference>
<feature type="region of interest" description="Disordered" evidence="2">
    <location>
        <begin position="391"/>
        <end position="635"/>
    </location>
</feature>
<feature type="compositionally biased region" description="Basic and acidic residues" evidence="2">
    <location>
        <begin position="416"/>
        <end position="438"/>
    </location>
</feature>
<dbReference type="Proteomes" id="UP000799421">
    <property type="component" value="Unassembled WGS sequence"/>
</dbReference>
<dbReference type="SMART" id="SM00401">
    <property type="entry name" value="ZnF_GATA"/>
    <property type="match status" value="1"/>
</dbReference>
<dbReference type="SUPFAM" id="SSF57716">
    <property type="entry name" value="Glucocorticoid receptor-like (DNA-binding domain)"/>
    <property type="match status" value="1"/>
</dbReference>
<keyword evidence="1" id="KW-0863">Zinc-finger</keyword>
<evidence type="ECO:0000259" key="3">
    <source>
        <dbReference type="PROSITE" id="PS50090"/>
    </source>
</evidence>
<dbReference type="InterPro" id="IPR018465">
    <property type="entry name" value="Scm3/HJURP"/>
</dbReference>
<feature type="compositionally biased region" description="Pro residues" evidence="2">
    <location>
        <begin position="560"/>
        <end position="569"/>
    </location>
</feature>
<gene>
    <name evidence="5" type="ORF">K470DRAFT_259473</name>
</gene>
<dbReference type="SUPFAM" id="SSF46689">
    <property type="entry name" value="Homeodomain-like"/>
    <property type="match status" value="2"/>
</dbReference>
<dbReference type="CDD" id="cd00167">
    <property type="entry name" value="SANT"/>
    <property type="match status" value="2"/>
</dbReference>
<feature type="compositionally biased region" description="Acidic residues" evidence="2">
    <location>
        <begin position="439"/>
        <end position="464"/>
    </location>
</feature>
<name>A0A6A7BUW0_9PEZI</name>
<dbReference type="PROSITE" id="PS50114">
    <property type="entry name" value="GATA_ZN_FINGER_2"/>
    <property type="match status" value="1"/>
</dbReference>